<evidence type="ECO:0008006" key="3">
    <source>
        <dbReference type="Google" id="ProtNLM"/>
    </source>
</evidence>
<dbReference type="Proteomes" id="UP000235023">
    <property type="component" value="Unassembled WGS sequence"/>
</dbReference>
<organism evidence="1 2">
    <name type="scientific">Aspergillus taichungensis</name>
    <dbReference type="NCBI Taxonomy" id="482145"/>
    <lineage>
        <taxon>Eukaryota</taxon>
        <taxon>Fungi</taxon>
        <taxon>Dikarya</taxon>
        <taxon>Ascomycota</taxon>
        <taxon>Pezizomycotina</taxon>
        <taxon>Eurotiomycetes</taxon>
        <taxon>Eurotiomycetidae</taxon>
        <taxon>Eurotiales</taxon>
        <taxon>Aspergillaceae</taxon>
        <taxon>Aspergillus</taxon>
        <taxon>Aspergillus subgen. Circumdati</taxon>
    </lineage>
</organism>
<gene>
    <name evidence="1" type="ORF">BDW42DRAFT_183850</name>
</gene>
<sequence>MNHAPIQPPKPEIQYAMGRKFTIQSHIAPAPTRVTRGCCLNGIQEREETLASNPVERCLRHPPLAGSRDSSEIDLEIHDLIRVGDGHNAQLLLVDKLVAKVYDPLYFDDDDGYIDVFACVDEHYTHEVHAYHVLAEFQGNSIPRFYGSFSLDIPCEGSANRVSMRQVSATRYPQATRQQIMKIVVVFESSVHEKDIALTDLSLRNVMISDHVDDVNRGLVFVDFGGAIFGRRLDEPVLPGVNLFLGQYVSSLLRWKSDITMQFMEWVDWEWLSWMEGEFGDTAASITDEMRGLYCQE</sequence>
<dbReference type="AlphaFoldDB" id="A0A2J5I2J3"/>
<protein>
    <recommendedName>
        <fullName evidence="3">Protein kinase domain-containing protein</fullName>
    </recommendedName>
</protein>
<dbReference type="EMBL" id="KZ559514">
    <property type="protein sequence ID" value="PLN84089.1"/>
    <property type="molecule type" value="Genomic_DNA"/>
</dbReference>
<evidence type="ECO:0000313" key="1">
    <source>
        <dbReference type="EMBL" id="PLN84089.1"/>
    </source>
</evidence>
<dbReference type="SUPFAM" id="SSF56112">
    <property type="entry name" value="Protein kinase-like (PK-like)"/>
    <property type="match status" value="1"/>
</dbReference>
<keyword evidence="2" id="KW-1185">Reference proteome</keyword>
<reference evidence="2" key="1">
    <citation type="submission" date="2017-12" db="EMBL/GenBank/DDBJ databases">
        <authorList>
            <consortium name="DOE Joint Genome Institute"/>
            <person name="Mondo S.J."/>
            <person name="Kjaerbolling I."/>
            <person name="Vesth T.C."/>
            <person name="Frisvad J.C."/>
            <person name="Nybo J.L."/>
            <person name="Theobald S."/>
            <person name="Kuo A."/>
            <person name="Bowyer P."/>
            <person name="Matsuda Y."/>
            <person name="Lyhne E.K."/>
            <person name="Kogle M.E."/>
            <person name="Clum A."/>
            <person name="Lipzen A."/>
            <person name="Salamov A."/>
            <person name="Ngan C.Y."/>
            <person name="Daum C."/>
            <person name="Chiniquy J."/>
            <person name="Barry K."/>
            <person name="LaButti K."/>
            <person name="Haridas S."/>
            <person name="Simmons B.A."/>
            <person name="Magnuson J.K."/>
            <person name="Mortensen U.H."/>
            <person name="Larsen T.O."/>
            <person name="Grigoriev I.V."/>
            <person name="Baker S.E."/>
            <person name="Andersen M.R."/>
            <person name="Nordberg H.P."/>
            <person name="Cantor M.N."/>
            <person name="Hua S.X."/>
        </authorList>
    </citation>
    <scope>NUCLEOTIDE SEQUENCE [LARGE SCALE GENOMIC DNA]</scope>
    <source>
        <strain evidence="2">IBT 19404</strain>
    </source>
</reference>
<evidence type="ECO:0000313" key="2">
    <source>
        <dbReference type="Proteomes" id="UP000235023"/>
    </source>
</evidence>
<name>A0A2J5I2J3_9EURO</name>
<proteinExistence type="predicted"/>
<dbReference type="InterPro" id="IPR011009">
    <property type="entry name" value="Kinase-like_dom_sf"/>
</dbReference>
<accession>A0A2J5I2J3</accession>
<dbReference type="OrthoDB" id="4267316at2759"/>